<keyword evidence="2" id="KW-1185">Reference proteome</keyword>
<reference evidence="1" key="1">
    <citation type="submission" date="2020-05" db="EMBL/GenBank/DDBJ databases">
        <title>Phylogenomic resolution of chytrid fungi.</title>
        <authorList>
            <person name="Stajich J.E."/>
            <person name="Amses K."/>
            <person name="Simmons R."/>
            <person name="Seto K."/>
            <person name="Myers J."/>
            <person name="Bonds A."/>
            <person name="Quandt C.A."/>
            <person name="Barry K."/>
            <person name="Liu P."/>
            <person name="Grigoriev I."/>
            <person name="Longcore J.E."/>
            <person name="James T.Y."/>
        </authorList>
    </citation>
    <scope>NUCLEOTIDE SEQUENCE</scope>
    <source>
        <strain evidence="1">JEL0476</strain>
    </source>
</reference>
<dbReference type="Proteomes" id="UP001211065">
    <property type="component" value="Unassembled WGS sequence"/>
</dbReference>
<proteinExistence type="predicted"/>
<gene>
    <name evidence="1" type="ORF">HK099_007610</name>
</gene>
<dbReference type="AlphaFoldDB" id="A0AAD5TX20"/>
<accession>A0AAD5TX20</accession>
<name>A0AAD5TX20_9FUNG</name>
<protein>
    <submittedName>
        <fullName evidence="1">Uncharacterized protein</fullName>
    </submittedName>
</protein>
<dbReference type="EMBL" id="JADGJW010000751">
    <property type="protein sequence ID" value="KAJ3213060.1"/>
    <property type="molecule type" value="Genomic_DNA"/>
</dbReference>
<evidence type="ECO:0000313" key="1">
    <source>
        <dbReference type="EMBL" id="KAJ3213060.1"/>
    </source>
</evidence>
<evidence type="ECO:0000313" key="2">
    <source>
        <dbReference type="Proteomes" id="UP001211065"/>
    </source>
</evidence>
<organism evidence="1 2">
    <name type="scientific">Clydaea vesicula</name>
    <dbReference type="NCBI Taxonomy" id="447962"/>
    <lineage>
        <taxon>Eukaryota</taxon>
        <taxon>Fungi</taxon>
        <taxon>Fungi incertae sedis</taxon>
        <taxon>Chytridiomycota</taxon>
        <taxon>Chytridiomycota incertae sedis</taxon>
        <taxon>Chytridiomycetes</taxon>
        <taxon>Lobulomycetales</taxon>
        <taxon>Lobulomycetaceae</taxon>
        <taxon>Clydaea</taxon>
    </lineage>
</organism>
<sequence>MEAKEVKIVNKLKRSKEVLDLERNDEIVDLTATSSDEVKNNEVDYYFSSVSGKIYCIGCKIKLENSNAGEPLERLYI</sequence>
<comment type="caution">
    <text evidence="1">The sequence shown here is derived from an EMBL/GenBank/DDBJ whole genome shotgun (WGS) entry which is preliminary data.</text>
</comment>